<keyword evidence="4 7" id="KW-0479">Metal-binding</keyword>
<dbReference type="GO" id="GO:0008934">
    <property type="term" value="F:inositol monophosphate 1-phosphatase activity"/>
    <property type="evidence" value="ECO:0007669"/>
    <property type="project" value="InterPro"/>
</dbReference>
<evidence type="ECO:0000256" key="1">
    <source>
        <dbReference type="ARBA" id="ARBA00001946"/>
    </source>
</evidence>
<dbReference type="PRINTS" id="PR00378">
    <property type="entry name" value="LIIMPHPHTASE"/>
</dbReference>
<name>A0AAW2GKF3_9HYME</name>
<organism evidence="9 10">
    <name type="scientific">Cardiocondyla obscurior</name>
    <dbReference type="NCBI Taxonomy" id="286306"/>
    <lineage>
        <taxon>Eukaryota</taxon>
        <taxon>Metazoa</taxon>
        <taxon>Ecdysozoa</taxon>
        <taxon>Arthropoda</taxon>
        <taxon>Hexapoda</taxon>
        <taxon>Insecta</taxon>
        <taxon>Pterygota</taxon>
        <taxon>Neoptera</taxon>
        <taxon>Endopterygota</taxon>
        <taxon>Hymenoptera</taxon>
        <taxon>Apocrita</taxon>
        <taxon>Aculeata</taxon>
        <taxon>Formicoidea</taxon>
        <taxon>Formicidae</taxon>
        <taxon>Myrmicinae</taxon>
        <taxon>Cardiocondyla</taxon>
    </lineage>
</organism>
<dbReference type="InterPro" id="IPR000760">
    <property type="entry name" value="Inositol_monophosphatase-like"/>
</dbReference>
<sequence>MSNDLDIAKCFEFAKELTLQAGKIVRDSISGFKRTDKKLGDWDLVTEYDRKIENIIIGELKRAFPSHRFIAEESTGADLPELTDAPTWIIDPIDGTVNFIHGFPHTCVVIGLAVKKEMVLGIVYNPILEQLFTARKGRGAFLNGKPIHVSTVQDFSKALVCMEPGFIKVDDMKEKTVERIQTVVKAAQGIRTLGVAALTLCYIALGIVEAYYVEGPGISTWDIAAASLIISEAGGVVVDRVTGEPIDIMKPRAVAACNEKIATDMVRLIREADQRVEMRAK</sequence>
<accession>A0AAW2GKF3</accession>
<dbReference type="EMBL" id="JADYXP020000004">
    <property type="protein sequence ID" value="KAL0126892.1"/>
    <property type="molecule type" value="Genomic_DNA"/>
</dbReference>
<keyword evidence="10" id="KW-1185">Reference proteome</keyword>
<dbReference type="PROSITE" id="PS00630">
    <property type="entry name" value="IMP_2"/>
    <property type="match status" value="1"/>
</dbReference>
<dbReference type="PROSITE" id="PS00629">
    <property type="entry name" value="IMP_1"/>
    <property type="match status" value="1"/>
</dbReference>
<dbReference type="Pfam" id="PF00459">
    <property type="entry name" value="Inositol_P"/>
    <property type="match status" value="1"/>
</dbReference>
<evidence type="ECO:0000256" key="4">
    <source>
        <dbReference type="ARBA" id="ARBA00022723"/>
    </source>
</evidence>
<evidence type="ECO:0000313" key="9">
    <source>
        <dbReference type="EMBL" id="KAL0126892.1"/>
    </source>
</evidence>
<dbReference type="SUPFAM" id="SSF56655">
    <property type="entry name" value="Carbohydrate phosphatase"/>
    <property type="match status" value="1"/>
</dbReference>
<dbReference type="GO" id="GO:0046872">
    <property type="term" value="F:metal ion binding"/>
    <property type="evidence" value="ECO:0007669"/>
    <property type="project" value="UniProtKB-KW"/>
</dbReference>
<dbReference type="InterPro" id="IPR020552">
    <property type="entry name" value="Inositol_monoPase_Li-sen"/>
</dbReference>
<proteinExistence type="inferred from homology"/>
<feature type="binding site" evidence="7">
    <location>
        <position position="72"/>
    </location>
    <ligand>
        <name>Mg(2+)</name>
        <dbReference type="ChEBI" id="CHEBI:18420"/>
        <label>1</label>
        <note>catalytic</note>
    </ligand>
</feature>
<evidence type="ECO:0000256" key="2">
    <source>
        <dbReference type="ARBA" id="ARBA00005152"/>
    </source>
</evidence>
<evidence type="ECO:0000313" key="10">
    <source>
        <dbReference type="Proteomes" id="UP001430953"/>
    </source>
</evidence>
<dbReference type="InterPro" id="IPR033942">
    <property type="entry name" value="IMPase"/>
</dbReference>
<dbReference type="PANTHER" id="PTHR20854:SF25">
    <property type="entry name" value="INOSITOL-1-MONOPHOSPHATASE"/>
    <property type="match status" value="1"/>
</dbReference>
<feature type="binding site" evidence="7">
    <location>
        <position position="94"/>
    </location>
    <ligand>
        <name>Mg(2+)</name>
        <dbReference type="ChEBI" id="CHEBI:18420"/>
        <label>1</label>
        <note>catalytic</note>
    </ligand>
</feature>
<dbReference type="CDD" id="cd01639">
    <property type="entry name" value="IMPase"/>
    <property type="match status" value="1"/>
</dbReference>
<keyword evidence="6 7" id="KW-0460">Magnesium</keyword>
<evidence type="ECO:0000256" key="6">
    <source>
        <dbReference type="ARBA" id="ARBA00022842"/>
    </source>
</evidence>
<protein>
    <recommendedName>
        <fullName evidence="8">Inositol-1-monophosphatase</fullName>
        <ecNumber evidence="8">3.1.3.25</ecNumber>
    </recommendedName>
</protein>
<reference evidence="9 10" key="1">
    <citation type="submission" date="2023-03" db="EMBL/GenBank/DDBJ databases">
        <title>High recombination rates correlate with genetic variation in Cardiocondyla obscurior ants.</title>
        <authorList>
            <person name="Errbii M."/>
        </authorList>
    </citation>
    <scope>NUCLEOTIDE SEQUENCE [LARGE SCALE GENOMIC DNA]</scope>
    <source>
        <strain evidence="9">Alpha-2009</strain>
        <tissue evidence="9">Whole body</tissue>
    </source>
</reference>
<dbReference type="Proteomes" id="UP001430953">
    <property type="component" value="Unassembled WGS sequence"/>
</dbReference>
<dbReference type="AlphaFoldDB" id="A0AAW2GKF3"/>
<feature type="binding site" evidence="7">
    <location>
        <position position="91"/>
    </location>
    <ligand>
        <name>Mg(2+)</name>
        <dbReference type="ChEBI" id="CHEBI:18420"/>
        <label>1</label>
        <note>catalytic</note>
    </ligand>
</feature>
<dbReference type="GO" id="GO:0006020">
    <property type="term" value="P:inositol metabolic process"/>
    <property type="evidence" value="ECO:0007669"/>
    <property type="project" value="TreeGrafter"/>
</dbReference>
<comment type="catalytic activity">
    <reaction evidence="8">
        <text>a myo-inositol phosphate + H2O = myo-inositol + phosphate</text>
        <dbReference type="Rhea" id="RHEA:24056"/>
        <dbReference type="ChEBI" id="CHEBI:15377"/>
        <dbReference type="ChEBI" id="CHEBI:17268"/>
        <dbReference type="ChEBI" id="CHEBI:43474"/>
        <dbReference type="ChEBI" id="CHEBI:84139"/>
        <dbReference type="EC" id="3.1.3.25"/>
    </reaction>
</comment>
<evidence type="ECO:0000256" key="8">
    <source>
        <dbReference type="RuleBase" id="RU364068"/>
    </source>
</evidence>
<comment type="cofactor">
    <cofactor evidence="1 7 8">
        <name>Mg(2+)</name>
        <dbReference type="ChEBI" id="CHEBI:18420"/>
    </cofactor>
</comment>
<evidence type="ECO:0000256" key="3">
    <source>
        <dbReference type="ARBA" id="ARBA00009759"/>
    </source>
</evidence>
<comment type="pathway">
    <text evidence="2 8">Polyol metabolism; myo-inositol biosynthesis; myo-inositol from D-glucose 6-phosphate: step 2/2.</text>
</comment>
<dbReference type="GO" id="GO:0046854">
    <property type="term" value="P:phosphatidylinositol phosphate biosynthetic process"/>
    <property type="evidence" value="ECO:0007669"/>
    <property type="project" value="InterPro"/>
</dbReference>
<dbReference type="InterPro" id="IPR020583">
    <property type="entry name" value="Inositol_monoP_metal-BS"/>
</dbReference>
<feature type="binding site" evidence="7">
    <location>
        <position position="93"/>
    </location>
    <ligand>
        <name>Mg(2+)</name>
        <dbReference type="ChEBI" id="CHEBI:18420"/>
        <label>2</label>
    </ligand>
</feature>
<dbReference type="Gene3D" id="3.30.540.10">
    <property type="entry name" value="Fructose-1,6-Bisphosphatase, subunit A, domain 1"/>
    <property type="match status" value="1"/>
</dbReference>
<dbReference type="FunFam" id="3.30.540.10:FF:000004">
    <property type="entry name" value="Inositol-1-monophosphatase"/>
    <property type="match status" value="1"/>
</dbReference>
<comment type="caution">
    <text evidence="9">The sequence shown here is derived from an EMBL/GenBank/DDBJ whole genome shotgun (WGS) entry which is preliminary data.</text>
</comment>
<gene>
    <name evidence="9" type="ORF">PUN28_005325</name>
</gene>
<keyword evidence="5 8" id="KW-0378">Hydrolase</keyword>
<evidence type="ECO:0000256" key="5">
    <source>
        <dbReference type="ARBA" id="ARBA00022801"/>
    </source>
</evidence>
<dbReference type="EC" id="3.1.3.25" evidence="8"/>
<feature type="binding site" evidence="7">
    <location>
        <position position="222"/>
    </location>
    <ligand>
        <name>Mg(2+)</name>
        <dbReference type="ChEBI" id="CHEBI:18420"/>
        <label>1</label>
        <note>catalytic</note>
    </ligand>
</feature>
<evidence type="ECO:0000256" key="7">
    <source>
        <dbReference type="PIRSR" id="PIRSR600760-2"/>
    </source>
</evidence>
<dbReference type="PRINTS" id="PR00377">
    <property type="entry name" value="IMPHPHTASES"/>
</dbReference>
<dbReference type="Gene3D" id="3.40.190.80">
    <property type="match status" value="1"/>
</dbReference>
<dbReference type="GO" id="GO:0007165">
    <property type="term" value="P:signal transduction"/>
    <property type="evidence" value="ECO:0007669"/>
    <property type="project" value="TreeGrafter"/>
</dbReference>
<comment type="similarity">
    <text evidence="3 8">Belongs to the inositol monophosphatase superfamily.</text>
</comment>
<dbReference type="PANTHER" id="PTHR20854">
    <property type="entry name" value="INOSITOL MONOPHOSPHATASE"/>
    <property type="match status" value="1"/>
</dbReference>
<dbReference type="InterPro" id="IPR020550">
    <property type="entry name" value="Inositol_monophosphatase_CS"/>
</dbReference>